<feature type="compositionally biased region" description="Acidic residues" evidence="1">
    <location>
        <begin position="488"/>
        <end position="499"/>
    </location>
</feature>
<gene>
    <name evidence="3" type="ORF">TOPH_09101</name>
</gene>
<dbReference type="GO" id="GO:0005773">
    <property type="term" value="C:vacuole"/>
    <property type="evidence" value="ECO:0007669"/>
    <property type="project" value="GOC"/>
</dbReference>
<dbReference type="STRING" id="1163406.A0A0L0MWW1"/>
<accession>A0A0L0MWW1</accession>
<evidence type="ECO:0000259" key="2">
    <source>
        <dbReference type="Pfam" id="PF08550"/>
    </source>
</evidence>
<dbReference type="GO" id="GO:0007039">
    <property type="term" value="P:protein catabolic process in the vacuole"/>
    <property type="evidence" value="ECO:0007669"/>
    <property type="project" value="TreeGrafter"/>
</dbReference>
<feature type="compositionally biased region" description="Polar residues" evidence="1">
    <location>
        <begin position="514"/>
        <end position="523"/>
    </location>
</feature>
<dbReference type="PANTHER" id="PTHR28051">
    <property type="entry name" value="PROTEIN MTL1-RELATED"/>
    <property type="match status" value="1"/>
</dbReference>
<evidence type="ECO:0000313" key="3">
    <source>
        <dbReference type="EMBL" id="KND86274.1"/>
    </source>
</evidence>
<sequence length="577" mass="63273">MVALVSSGDSSCFVSISPRRSQFQSKFVGASSTYRPSSSKISNSYAPASKAYTDSGHSSPPSSPPTTRAESTNLSFASTPTSNLSMSSEYDAALANDDSPEDLFSLPLLSQDKFFLPPAIHRDDNLEQPPNPRTGDSYTVSPAEADNSAVVSGPKSPEFAEHAVDDSAITSKPSRQVDYLSHGWREEDIWSSWRYIISNRDKFSNSRRLENALWRTWMKAKNNLKTTLPEDLDWLKDCDVTWLYGPLQSGSSCLHPTQTEPSSVTLSKSDSSLVNLNKKPILKKRSMSEIMLQRSPTSSSLLKQAAAAVQAQETRGTLRPNIVRANTDCYVTSTLSVRSLSHDNNSSVAQSTDSSGVSSPYPKRKHIHFNEQVKQCIAVEVKGGDDDDIDIDQYGEDRDSDDGIKIKRVRSKKRGLSTRRRAKKATPAEDKTIAMLPSTTLKYREDTSEPPETAMKHSTGVYRSHLLSSSLSQETLRPTKQSPNIYFSEEDNGGMDDETVGSGPGWRSPPGSGLHQSTSSGSLSDEPVGMRRTPSGMFMPCEEDDPSAGDGILGRVIDTVSIARDIAHVIWNVGWRK</sequence>
<feature type="region of interest" description="Disordered" evidence="1">
    <location>
        <begin position="411"/>
        <end position="534"/>
    </location>
</feature>
<feature type="compositionally biased region" description="Basic residues" evidence="1">
    <location>
        <begin position="411"/>
        <end position="424"/>
    </location>
</feature>
<feature type="compositionally biased region" description="Polar residues" evidence="1">
    <location>
        <begin position="26"/>
        <end position="46"/>
    </location>
</feature>
<dbReference type="GO" id="GO:0042149">
    <property type="term" value="P:cellular response to glucose starvation"/>
    <property type="evidence" value="ECO:0007669"/>
    <property type="project" value="TreeGrafter"/>
</dbReference>
<dbReference type="OrthoDB" id="5563539at2759"/>
<dbReference type="PANTHER" id="PTHR28051:SF1">
    <property type="entry name" value="PROTEIN MTL1-RELATED"/>
    <property type="match status" value="1"/>
</dbReference>
<feature type="region of interest" description="Disordered" evidence="1">
    <location>
        <begin position="26"/>
        <end position="84"/>
    </location>
</feature>
<dbReference type="EMBL" id="LFRF01000064">
    <property type="protein sequence ID" value="KND86274.1"/>
    <property type="molecule type" value="Genomic_DNA"/>
</dbReference>
<reference evidence="3 4" key="1">
    <citation type="journal article" date="2015" name="BMC Genomics">
        <title>The genome of the truffle-parasite Tolypocladium ophioglossoides and the evolution of antifungal peptaibiotics.</title>
        <authorList>
            <person name="Quandt C.A."/>
            <person name="Bushley K.E."/>
            <person name="Spatafora J.W."/>
        </authorList>
    </citation>
    <scope>NUCLEOTIDE SEQUENCE [LARGE SCALE GENOMIC DNA]</scope>
    <source>
        <strain evidence="3 4">CBS 100239</strain>
    </source>
</reference>
<organism evidence="3 4">
    <name type="scientific">Tolypocladium ophioglossoides (strain CBS 100239)</name>
    <name type="common">Snaketongue truffleclub</name>
    <name type="synonym">Elaphocordyceps ophioglossoides</name>
    <dbReference type="NCBI Taxonomy" id="1163406"/>
    <lineage>
        <taxon>Eukaryota</taxon>
        <taxon>Fungi</taxon>
        <taxon>Dikarya</taxon>
        <taxon>Ascomycota</taxon>
        <taxon>Pezizomycotina</taxon>
        <taxon>Sordariomycetes</taxon>
        <taxon>Hypocreomycetidae</taxon>
        <taxon>Hypocreales</taxon>
        <taxon>Ophiocordycipitaceae</taxon>
        <taxon>Tolypocladium</taxon>
    </lineage>
</organism>
<comment type="caution">
    <text evidence="3">The sequence shown here is derived from an EMBL/GenBank/DDBJ whole genome shotgun (WGS) entry which is preliminary data.</text>
</comment>
<feature type="compositionally biased region" description="Polar residues" evidence="1">
    <location>
        <begin position="341"/>
        <end position="358"/>
    </location>
</feature>
<dbReference type="Proteomes" id="UP000036947">
    <property type="component" value="Unassembled WGS sequence"/>
</dbReference>
<keyword evidence="4" id="KW-1185">Reference proteome</keyword>
<feature type="compositionally biased region" description="Polar residues" evidence="1">
    <location>
        <begin position="66"/>
        <end position="84"/>
    </location>
</feature>
<evidence type="ECO:0000256" key="1">
    <source>
        <dbReference type="SAM" id="MobiDB-lite"/>
    </source>
</evidence>
<feature type="compositionally biased region" description="Polar residues" evidence="1">
    <location>
        <begin position="466"/>
        <end position="485"/>
    </location>
</feature>
<feature type="region of interest" description="Disordered" evidence="1">
    <location>
        <begin position="341"/>
        <end position="363"/>
    </location>
</feature>
<dbReference type="AlphaFoldDB" id="A0A0L0MWW1"/>
<feature type="region of interest" description="Disordered" evidence="1">
    <location>
        <begin position="120"/>
        <end position="156"/>
    </location>
</feature>
<dbReference type="Pfam" id="PF08550">
    <property type="entry name" value="GATA_AreA"/>
    <property type="match status" value="1"/>
</dbReference>
<feature type="domain" description="Nitrogen regulatory protein areA GATA-like" evidence="2">
    <location>
        <begin position="192"/>
        <end position="219"/>
    </location>
</feature>
<dbReference type="InterPro" id="IPR013860">
    <property type="entry name" value="AreA_GATA"/>
</dbReference>
<protein>
    <recommendedName>
        <fullName evidence="2">Nitrogen regulatory protein areA GATA-like domain-containing protein</fullName>
    </recommendedName>
</protein>
<evidence type="ECO:0000313" key="4">
    <source>
        <dbReference type="Proteomes" id="UP000036947"/>
    </source>
</evidence>
<proteinExistence type="predicted"/>
<dbReference type="InterPro" id="IPR052292">
    <property type="entry name" value="Glucose_repression_reg"/>
</dbReference>
<name>A0A0L0MWW1_TOLOC</name>